<dbReference type="PIRSF" id="PIRSF006487">
    <property type="entry name" value="GcvT"/>
    <property type="match status" value="1"/>
</dbReference>
<feature type="binding site" evidence="1">
    <location>
        <position position="202"/>
    </location>
    <ligand>
        <name>substrate</name>
    </ligand>
</feature>
<name>A0A0R2U4B7_9GAMM</name>
<feature type="domain" description="GCVT N-terminal" evidence="2">
    <location>
        <begin position="21"/>
        <end position="268"/>
    </location>
</feature>
<dbReference type="Gene3D" id="3.30.1360.120">
    <property type="entry name" value="Probable tRNA modification gtpase trme, domain 1"/>
    <property type="match status" value="1"/>
</dbReference>
<evidence type="ECO:0000313" key="3">
    <source>
        <dbReference type="EMBL" id="KRO93940.1"/>
    </source>
</evidence>
<protein>
    <submittedName>
        <fullName evidence="3">Glycine cleavage system protein T</fullName>
    </submittedName>
</protein>
<dbReference type="InterPro" id="IPR027266">
    <property type="entry name" value="TrmE/GcvT-like"/>
</dbReference>
<dbReference type="PANTHER" id="PTHR43757">
    <property type="entry name" value="AMINOMETHYLTRANSFERASE"/>
    <property type="match status" value="1"/>
</dbReference>
<dbReference type="Proteomes" id="UP000051213">
    <property type="component" value="Unassembled WGS sequence"/>
</dbReference>
<evidence type="ECO:0000313" key="4">
    <source>
        <dbReference type="Proteomes" id="UP000051213"/>
    </source>
</evidence>
<dbReference type="InterPro" id="IPR028896">
    <property type="entry name" value="GcvT/YgfZ/DmdA"/>
</dbReference>
<evidence type="ECO:0000256" key="1">
    <source>
        <dbReference type="PIRSR" id="PIRSR006487-1"/>
    </source>
</evidence>
<proteinExistence type="predicted"/>
<accession>A0A0R2U4B7</accession>
<dbReference type="Pfam" id="PF01571">
    <property type="entry name" value="GCV_T"/>
    <property type="match status" value="1"/>
</dbReference>
<evidence type="ECO:0000259" key="2">
    <source>
        <dbReference type="Pfam" id="PF01571"/>
    </source>
</evidence>
<dbReference type="EMBL" id="LICA01000194">
    <property type="protein sequence ID" value="KRO93940.1"/>
    <property type="molecule type" value="Genomic_DNA"/>
</dbReference>
<comment type="caution">
    <text evidence="3">The sequence shown here is derived from an EMBL/GenBank/DDBJ whole genome shotgun (WGS) entry which is preliminary data.</text>
</comment>
<dbReference type="GO" id="GO:0005829">
    <property type="term" value="C:cytosol"/>
    <property type="evidence" value="ECO:0007669"/>
    <property type="project" value="TreeGrafter"/>
</dbReference>
<dbReference type="AlphaFoldDB" id="A0A0R2U4B7"/>
<dbReference type="InterPro" id="IPR006222">
    <property type="entry name" value="GCVT_N"/>
</dbReference>
<gene>
    <name evidence="3" type="ORF">ABS24_02195</name>
</gene>
<dbReference type="SUPFAM" id="SSF103025">
    <property type="entry name" value="Folate-binding domain"/>
    <property type="match status" value="1"/>
</dbReference>
<organism evidence="3 4">
    <name type="scientific">SAR92 bacterium BACL26 MAG-121220-bin70</name>
    <dbReference type="NCBI Taxonomy" id="1655626"/>
    <lineage>
        <taxon>Bacteria</taxon>
        <taxon>Pseudomonadati</taxon>
        <taxon>Pseudomonadota</taxon>
        <taxon>Gammaproteobacteria</taxon>
        <taxon>Cellvibrionales</taxon>
        <taxon>Porticoccaceae</taxon>
        <taxon>SAR92 clade</taxon>
    </lineage>
</organism>
<reference evidence="3 4" key="1">
    <citation type="submission" date="2015-10" db="EMBL/GenBank/DDBJ databases">
        <title>Metagenome-Assembled Genomes uncover a global brackish microbiome.</title>
        <authorList>
            <person name="Hugerth L.W."/>
            <person name="Larsson J."/>
            <person name="Alneberg J."/>
            <person name="Lindh M.V."/>
            <person name="Legrand C."/>
            <person name="Pinhassi J."/>
            <person name="Andersson A.F."/>
        </authorList>
    </citation>
    <scope>NUCLEOTIDE SEQUENCE [LARGE SCALE GENOMIC DNA]</scope>
    <source>
        <strain evidence="3">BACL26 MAG-121220-bin70</strain>
    </source>
</reference>
<feature type="non-terminal residue" evidence="3">
    <location>
        <position position="296"/>
    </location>
</feature>
<dbReference type="PANTHER" id="PTHR43757:SF2">
    <property type="entry name" value="AMINOMETHYLTRANSFERASE, MITOCHONDRIAL"/>
    <property type="match status" value="1"/>
</dbReference>
<sequence length="296" mass="33641">MKAHGLNPRIRKSPYFQSTLKYGATEFHPYNGMWMPVGYDTPINEYWNTVERAGLWDVGVQRCIEISGPDAERFMSMLTPRDISNIKVGQCRYIVMTNQEGGVLNDPVMMRMAEDKFWLSTADSDMYLWTKGVACYSGHDVIIETPAVYPLQIQGPRSHLIVSALFGDDVLDLKYYDWMKADIHGIDVIISRTGYSSEIGFEIYILGYERGDELYETIMQAGKPFELSPGSPNRIRRIEGGVLDYGSDILVDNNPLELSMERLIDFNKPDFIGKTALQKIRDEGVTRKMVGVFMDG</sequence>